<gene>
    <name evidence="1" type="ORF">GWR21_21025</name>
</gene>
<proteinExistence type="predicted"/>
<evidence type="ECO:0000313" key="1">
    <source>
        <dbReference type="EMBL" id="QHS61996.1"/>
    </source>
</evidence>
<protein>
    <submittedName>
        <fullName evidence="1">Uncharacterized protein</fullName>
    </submittedName>
</protein>
<reference evidence="1 2" key="1">
    <citation type="submission" date="2020-01" db="EMBL/GenBank/DDBJ databases">
        <title>Complete genome sequence of Chitinophaga sp. H33E-04 isolated from quinoa roots.</title>
        <authorList>
            <person name="Weon H.-Y."/>
            <person name="Lee S.A."/>
        </authorList>
    </citation>
    <scope>NUCLEOTIDE SEQUENCE [LARGE SCALE GENOMIC DNA]</scope>
    <source>
        <strain evidence="1 2">H33E-04</strain>
    </source>
</reference>
<dbReference type="EMBL" id="CP048113">
    <property type="protein sequence ID" value="QHS61996.1"/>
    <property type="molecule type" value="Genomic_DNA"/>
</dbReference>
<dbReference type="Proteomes" id="UP000476411">
    <property type="component" value="Chromosome"/>
</dbReference>
<accession>A0A6B9ZIW1</accession>
<dbReference type="AlphaFoldDB" id="A0A6B9ZIW1"/>
<dbReference type="KEGG" id="chih:GWR21_21025"/>
<keyword evidence="2" id="KW-1185">Reference proteome</keyword>
<sequence length="383" mass="44388">MKKIIFISHDPLTDTIKKNFFLDRFREDGVHIEYWCVRHILKYANKSPLNNEISVPYFEEIRSEKVLLQLLEQRASDAWISVELWFNWDTVSIFKILKPYRARLFSIDWYGNMPAISVRRKIIDDLKAFNFVKLFQAGQRILSRKIFGVYSKLTGLQPSPLLFIAGNKQISDANRTVVSLNHHDFDMFLEHTPQDSTIVENKYAVFLDVMLPYHPDFERLGSKALSADVYYSKLNTFFDRVETNLGIPVVIAAHPKSAYKKEFGSRQVIKGKTTSLVAGSSVVFTHHSVSMFYAVLFRKQIVLLTMNEFIHAGAKNFAMQVIHYQMERYVTELGCTLINVDEPATLDFDAVNPAVYEKFERTFIRGNSDKPNYNVIKETLRLL</sequence>
<evidence type="ECO:0000313" key="2">
    <source>
        <dbReference type="Proteomes" id="UP000476411"/>
    </source>
</evidence>
<name>A0A6B9ZIW1_9BACT</name>
<organism evidence="1 2">
    <name type="scientific">Chitinophaga agri</name>
    <dbReference type="NCBI Taxonomy" id="2703787"/>
    <lineage>
        <taxon>Bacteria</taxon>
        <taxon>Pseudomonadati</taxon>
        <taxon>Bacteroidota</taxon>
        <taxon>Chitinophagia</taxon>
        <taxon>Chitinophagales</taxon>
        <taxon>Chitinophagaceae</taxon>
        <taxon>Chitinophaga</taxon>
    </lineage>
</organism>
<dbReference type="RefSeq" id="WP_162333651.1">
    <property type="nucleotide sequence ID" value="NZ_CP048113.1"/>
</dbReference>